<evidence type="ECO:0000313" key="6">
    <source>
        <dbReference type="EMBL" id="CAH0376202.1"/>
    </source>
</evidence>
<dbReference type="InterPro" id="IPR013083">
    <property type="entry name" value="Znf_RING/FYVE/PHD"/>
</dbReference>
<sequence>MILTQCAVCATELGLTLGKKCGRCSTRYCGAECQVQHWKEGGHDQLCKKLKKAGGAEQYNANTKYTEAVAVAAEKCAEDTKGQTCYICTQALHWKTKEGLVRGCSCRGTAGFAHVSCLAEQAKILLAEAEENNLGEKVLYERWRRWHRCSLCKQDYHGVVRCAIGWACWKTYVGRPEVDSFMARMSAMRCLGMGLSAGGHHADAVSVQEAEFSSLQRLGVPEDDILVSQGNLAIAYERNGRPEDCLRTWQDIYSRRLELFGEENELTLQTANNYAWGLCGLERFEEAKALLRKPMRVARRVLGENHEVTLTLKKVYAGSLCNDPDATLEDLREAVTTLEDTTRISRRVFGASHPSTTGHEESLQEAQALLRVREAKLEGDVNARVNALRDAVAVMKARRDA</sequence>
<dbReference type="GO" id="GO:0008270">
    <property type="term" value="F:zinc ion binding"/>
    <property type="evidence" value="ECO:0007669"/>
    <property type="project" value="UniProtKB-KW"/>
</dbReference>
<protein>
    <recommendedName>
        <fullName evidence="5">MYND-type domain-containing protein</fullName>
    </recommendedName>
</protein>
<comment type="caution">
    <text evidence="6">The sequence shown here is derived from an EMBL/GenBank/DDBJ whole genome shotgun (WGS) entry which is preliminary data.</text>
</comment>
<dbReference type="AlphaFoldDB" id="A0A8J2SX24"/>
<dbReference type="Gene3D" id="1.25.40.10">
    <property type="entry name" value="Tetratricopeptide repeat domain"/>
    <property type="match status" value="1"/>
</dbReference>
<feature type="domain" description="MYND-type" evidence="5">
    <location>
        <begin position="6"/>
        <end position="47"/>
    </location>
</feature>
<dbReference type="OrthoDB" id="5986190at2759"/>
<dbReference type="Gene3D" id="3.30.40.10">
    <property type="entry name" value="Zinc/RING finger domain, C3HC4 (zinc finger)"/>
    <property type="match status" value="1"/>
</dbReference>
<accession>A0A8J2SX24</accession>
<dbReference type="Pfam" id="PF12906">
    <property type="entry name" value="RINGv"/>
    <property type="match status" value="1"/>
</dbReference>
<proteinExistence type="predicted"/>
<dbReference type="Pfam" id="PF13424">
    <property type="entry name" value="TPR_12"/>
    <property type="match status" value="1"/>
</dbReference>
<keyword evidence="2 4" id="KW-0863">Zinc-finger</keyword>
<keyword evidence="1" id="KW-0479">Metal-binding</keyword>
<evidence type="ECO:0000256" key="3">
    <source>
        <dbReference type="ARBA" id="ARBA00022833"/>
    </source>
</evidence>
<dbReference type="Pfam" id="PF01753">
    <property type="entry name" value="zf-MYND"/>
    <property type="match status" value="1"/>
</dbReference>
<dbReference type="InterPro" id="IPR011990">
    <property type="entry name" value="TPR-like_helical_dom_sf"/>
</dbReference>
<keyword evidence="7" id="KW-1185">Reference proteome</keyword>
<dbReference type="PROSITE" id="PS50865">
    <property type="entry name" value="ZF_MYND_2"/>
    <property type="match status" value="1"/>
</dbReference>
<evidence type="ECO:0000256" key="1">
    <source>
        <dbReference type="ARBA" id="ARBA00022723"/>
    </source>
</evidence>
<keyword evidence="3" id="KW-0862">Zinc</keyword>
<evidence type="ECO:0000256" key="2">
    <source>
        <dbReference type="ARBA" id="ARBA00022771"/>
    </source>
</evidence>
<evidence type="ECO:0000256" key="4">
    <source>
        <dbReference type="PROSITE-ProRule" id="PRU00134"/>
    </source>
</evidence>
<dbReference type="InterPro" id="IPR011016">
    <property type="entry name" value="Znf_RING-CH"/>
</dbReference>
<dbReference type="Proteomes" id="UP000789595">
    <property type="component" value="Unassembled WGS sequence"/>
</dbReference>
<gene>
    <name evidence="6" type="ORF">PECAL_5P07670</name>
</gene>
<dbReference type="EMBL" id="CAKKNE010000005">
    <property type="protein sequence ID" value="CAH0376202.1"/>
    <property type="molecule type" value="Genomic_DNA"/>
</dbReference>
<evidence type="ECO:0000259" key="5">
    <source>
        <dbReference type="PROSITE" id="PS50865"/>
    </source>
</evidence>
<dbReference type="SUPFAM" id="SSF48452">
    <property type="entry name" value="TPR-like"/>
    <property type="match status" value="1"/>
</dbReference>
<evidence type="ECO:0000313" key="7">
    <source>
        <dbReference type="Proteomes" id="UP000789595"/>
    </source>
</evidence>
<dbReference type="Gene3D" id="6.10.140.2220">
    <property type="match status" value="1"/>
</dbReference>
<name>A0A8J2SX24_9STRA</name>
<reference evidence="6" key="1">
    <citation type="submission" date="2021-11" db="EMBL/GenBank/DDBJ databases">
        <authorList>
            <consortium name="Genoscope - CEA"/>
            <person name="William W."/>
        </authorList>
    </citation>
    <scope>NUCLEOTIDE SEQUENCE</scope>
</reference>
<dbReference type="InterPro" id="IPR002893">
    <property type="entry name" value="Znf_MYND"/>
</dbReference>
<organism evidence="6 7">
    <name type="scientific">Pelagomonas calceolata</name>
    <dbReference type="NCBI Taxonomy" id="35677"/>
    <lineage>
        <taxon>Eukaryota</taxon>
        <taxon>Sar</taxon>
        <taxon>Stramenopiles</taxon>
        <taxon>Ochrophyta</taxon>
        <taxon>Pelagophyceae</taxon>
        <taxon>Pelagomonadales</taxon>
        <taxon>Pelagomonadaceae</taxon>
        <taxon>Pelagomonas</taxon>
    </lineage>
</organism>
<dbReference type="SUPFAM" id="SSF144232">
    <property type="entry name" value="HIT/MYND zinc finger-like"/>
    <property type="match status" value="1"/>
</dbReference>